<protein>
    <submittedName>
        <fullName evidence="1">Uncharacterized protein</fullName>
    </submittedName>
</protein>
<dbReference type="Proteomes" id="UP000051733">
    <property type="component" value="Unassembled WGS sequence"/>
</dbReference>
<name>A0A0R2A1T7_9LACO</name>
<organism evidence="1 2">
    <name type="scientific">Paucilactobacillus vaccinostercus DSM 20634</name>
    <dbReference type="NCBI Taxonomy" id="1423813"/>
    <lineage>
        <taxon>Bacteria</taxon>
        <taxon>Bacillati</taxon>
        <taxon>Bacillota</taxon>
        <taxon>Bacilli</taxon>
        <taxon>Lactobacillales</taxon>
        <taxon>Lactobacillaceae</taxon>
        <taxon>Paucilactobacillus</taxon>
    </lineage>
</organism>
<dbReference type="PATRIC" id="fig|1423813.3.peg.481"/>
<dbReference type="RefSeq" id="WP_157061201.1">
    <property type="nucleotide sequence ID" value="NZ_AYYY01000063.1"/>
</dbReference>
<dbReference type="AlphaFoldDB" id="A0A0R2A1T7"/>
<evidence type="ECO:0000313" key="1">
    <source>
        <dbReference type="EMBL" id="KRM60386.1"/>
    </source>
</evidence>
<dbReference type="STRING" id="1423813.FC26_GL000472"/>
<accession>A0A0R2A1T7</accession>
<evidence type="ECO:0000313" key="2">
    <source>
        <dbReference type="Proteomes" id="UP000051733"/>
    </source>
</evidence>
<proteinExistence type="predicted"/>
<dbReference type="EMBL" id="AYYY01000063">
    <property type="protein sequence ID" value="KRM60386.1"/>
    <property type="molecule type" value="Genomic_DNA"/>
</dbReference>
<comment type="caution">
    <text evidence="1">The sequence shown here is derived from an EMBL/GenBank/DDBJ whole genome shotgun (WGS) entry which is preliminary data.</text>
</comment>
<gene>
    <name evidence="1" type="ORF">FC26_GL000472</name>
</gene>
<keyword evidence="2" id="KW-1185">Reference proteome</keyword>
<reference evidence="1 2" key="1">
    <citation type="journal article" date="2015" name="Genome Announc.">
        <title>Expanding the biotechnology potential of lactobacilli through comparative genomics of 213 strains and associated genera.</title>
        <authorList>
            <person name="Sun Z."/>
            <person name="Harris H.M."/>
            <person name="McCann A."/>
            <person name="Guo C."/>
            <person name="Argimon S."/>
            <person name="Zhang W."/>
            <person name="Yang X."/>
            <person name="Jeffery I.B."/>
            <person name="Cooney J.C."/>
            <person name="Kagawa T.F."/>
            <person name="Liu W."/>
            <person name="Song Y."/>
            <person name="Salvetti E."/>
            <person name="Wrobel A."/>
            <person name="Rasinkangas P."/>
            <person name="Parkhill J."/>
            <person name="Rea M.C."/>
            <person name="O'Sullivan O."/>
            <person name="Ritari J."/>
            <person name="Douillard F.P."/>
            <person name="Paul Ross R."/>
            <person name="Yang R."/>
            <person name="Briner A.E."/>
            <person name="Felis G.E."/>
            <person name="de Vos W.M."/>
            <person name="Barrangou R."/>
            <person name="Klaenhammer T.R."/>
            <person name="Caufield P.W."/>
            <person name="Cui Y."/>
            <person name="Zhang H."/>
            <person name="O'Toole P.W."/>
        </authorList>
    </citation>
    <scope>NUCLEOTIDE SEQUENCE [LARGE SCALE GENOMIC DNA]</scope>
    <source>
        <strain evidence="1 2">DSM 20634</strain>
    </source>
</reference>
<sequence length="207" mass="24127">MKKQLSYESKQNNDTCIPENGRLNRLRTLQVYQSDISALMTQIIVDHHDVKGHSLASQPDNCDLCDLYTTAEQIMRIIQQEIDDENTTKKQHFSLASLKSAHYYYAQEEDGEIQIYRSASVTKTRQLFRLYNGNDRMHGMPKRINRCLVEIIIKYIMDDSDQASRLVQSLTNDHVFSGLVIQFENNQLLRVAETLGQYKIYDRIMND</sequence>